<feature type="domain" description="Amine oxidase" evidence="1">
    <location>
        <begin position="110"/>
        <end position="331"/>
    </location>
</feature>
<gene>
    <name evidence="2" type="ORF">CRD36_00530</name>
</gene>
<sequence>MKHHSKRIAVIGGGMAGVSCAKALAAAGANVVLFAKSRGLGGRLATRRFDSMSQADHGAQFFTATSPSFQSYITTECQAGRMASWAPTGKTSPAAWFVGQPTMNSSLKNNLDGITVRLNSRVANLQRIGARWRLDISDTTDPLMAQQDFQDFDVVVCTAPAPQAQHLLMKSLPDLAEKLSAVEFAPCWALMLTFETPLATGFDVWRAPKNPETPSIINWAARSSHKQGRERGKDSWTIHATESWTADHLEDTPTTAAKILRHAFAHLSGATLPAPVHWAAHRWCFARTVTPLGRSYLGSDCGSLFAGGDWCLGPRLENAFESGRAIAKAILDQSPD</sequence>
<dbReference type="RefSeq" id="WP_099470786.1">
    <property type="nucleotide sequence ID" value="NZ_CP041025.1"/>
</dbReference>
<organism evidence="2 3">
    <name type="scientific">Paremcibacter congregatus</name>
    <dbReference type="NCBI Taxonomy" id="2043170"/>
    <lineage>
        <taxon>Bacteria</taxon>
        <taxon>Pseudomonadati</taxon>
        <taxon>Pseudomonadota</taxon>
        <taxon>Alphaproteobacteria</taxon>
        <taxon>Emcibacterales</taxon>
        <taxon>Emcibacteraceae</taxon>
        <taxon>Paremcibacter</taxon>
    </lineage>
</organism>
<protein>
    <recommendedName>
        <fullName evidence="1">Amine oxidase domain-containing protein</fullName>
    </recommendedName>
</protein>
<dbReference type="Gene3D" id="3.50.50.60">
    <property type="entry name" value="FAD/NAD(P)-binding domain"/>
    <property type="match status" value="1"/>
</dbReference>
<accession>A0A2G4YVR1</accession>
<dbReference type="SUPFAM" id="SSF51905">
    <property type="entry name" value="FAD/NAD(P)-binding domain"/>
    <property type="match status" value="1"/>
</dbReference>
<evidence type="ECO:0000313" key="3">
    <source>
        <dbReference type="Proteomes" id="UP000229730"/>
    </source>
</evidence>
<dbReference type="Pfam" id="PF13450">
    <property type="entry name" value="NAD_binding_8"/>
    <property type="match status" value="1"/>
</dbReference>
<dbReference type="PANTHER" id="PTHR16128:SF5">
    <property type="entry name" value="FAD_NAD(P)-BINDING OXIDOREDUCTASE FAMILY PROTEIN"/>
    <property type="match status" value="1"/>
</dbReference>
<dbReference type="InParanoid" id="A0A2G4YVR1"/>
<dbReference type="InterPro" id="IPR036188">
    <property type="entry name" value="FAD/NAD-bd_sf"/>
</dbReference>
<dbReference type="PANTHER" id="PTHR16128">
    <property type="entry name" value="FAD/NAD(P)-BINDING OXIDOREDUCTASE FAMILY PROTEIN"/>
    <property type="match status" value="1"/>
</dbReference>
<reference evidence="2 3" key="1">
    <citation type="submission" date="2017-10" db="EMBL/GenBank/DDBJ databases">
        <title>Frigbacter circumglobatus gen. nov. sp. nov., isolated from sediment cultured in situ.</title>
        <authorList>
            <person name="Zhao Z."/>
        </authorList>
    </citation>
    <scope>NUCLEOTIDE SEQUENCE [LARGE SCALE GENOMIC DNA]</scope>
    <source>
        <strain evidence="2 3">ZYL</strain>
    </source>
</reference>
<dbReference type="PROSITE" id="PS51257">
    <property type="entry name" value="PROKAR_LIPOPROTEIN"/>
    <property type="match status" value="1"/>
</dbReference>
<dbReference type="GO" id="GO:0016491">
    <property type="term" value="F:oxidoreductase activity"/>
    <property type="evidence" value="ECO:0007669"/>
    <property type="project" value="InterPro"/>
</dbReference>
<evidence type="ECO:0000313" key="2">
    <source>
        <dbReference type="EMBL" id="PHZ86409.1"/>
    </source>
</evidence>
<dbReference type="InterPro" id="IPR002937">
    <property type="entry name" value="Amino_oxidase"/>
</dbReference>
<keyword evidence="3" id="KW-1185">Reference proteome</keyword>
<proteinExistence type="predicted"/>
<dbReference type="Gene3D" id="3.90.660.10">
    <property type="match status" value="1"/>
</dbReference>
<dbReference type="EMBL" id="PDEM01000007">
    <property type="protein sequence ID" value="PHZ86409.1"/>
    <property type="molecule type" value="Genomic_DNA"/>
</dbReference>
<dbReference type="Pfam" id="PF01593">
    <property type="entry name" value="Amino_oxidase"/>
    <property type="match status" value="1"/>
</dbReference>
<comment type="caution">
    <text evidence="2">The sequence shown here is derived from an EMBL/GenBank/DDBJ whole genome shotgun (WGS) entry which is preliminary data.</text>
</comment>
<dbReference type="AlphaFoldDB" id="A0A2G4YVR1"/>
<dbReference type="Proteomes" id="UP000229730">
    <property type="component" value="Unassembled WGS sequence"/>
</dbReference>
<dbReference type="OrthoDB" id="5792777at2"/>
<evidence type="ECO:0000259" key="1">
    <source>
        <dbReference type="Pfam" id="PF01593"/>
    </source>
</evidence>
<name>A0A2G4YVR1_9PROT</name>